<reference evidence="2" key="1">
    <citation type="journal article" date="2023" name="Mol. Phylogenet. Evol.">
        <title>Genome-scale phylogeny and comparative genomics of the fungal order Sordariales.</title>
        <authorList>
            <person name="Hensen N."/>
            <person name="Bonometti L."/>
            <person name="Westerberg I."/>
            <person name="Brannstrom I.O."/>
            <person name="Guillou S."/>
            <person name="Cros-Aarteil S."/>
            <person name="Calhoun S."/>
            <person name="Haridas S."/>
            <person name="Kuo A."/>
            <person name="Mondo S."/>
            <person name="Pangilinan J."/>
            <person name="Riley R."/>
            <person name="LaButti K."/>
            <person name="Andreopoulos B."/>
            <person name="Lipzen A."/>
            <person name="Chen C."/>
            <person name="Yan M."/>
            <person name="Daum C."/>
            <person name="Ng V."/>
            <person name="Clum A."/>
            <person name="Steindorff A."/>
            <person name="Ohm R.A."/>
            <person name="Martin F."/>
            <person name="Silar P."/>
            <person name="Natvig D.O."/>
            <person name="Lalanne C."/>
            <person name="Gautier V."/>
            <person name="Ament-Velasquez S.L."/>
            <person name="Kruys A."/>
            <person name="Hutchinson M.I."/>
            <person name="Powell A.J."/>
            <person name="Barry K."/>
            <person name="Miller A.N."/>
            <person name="Grigoriev I.V."/>
            <person name="Debuchy R."/>
            <person name="Gladieux P."/>
            <person name="Hiltunen Thoren M."/>
            <person name="Johannesson H."/>
        </authorList>
    </citation>
    <scope>NUCLEOTIDE SEQUENCE</scope>
    <source>
        <strain evidence="2">PSN243</strain>
    </source>
</reference>
<reference evidence="2" key="2">
    <citation type="submission" date="2023-05" db="EMBL/GenBank/DDBJ databases">
        <authorList>
            <consortium name="Lawrence Berkeley National Laboratory"/>
            <person name="Steindorff A."/>
            <person name="Hensen N."/>
            <person name="Bonometti L."/>
            <person name="Westerberg I."/>
            <person name="Brannstrom I.O."/>
            <person name="Guillou S."/>
            <person name="Cros-Aarteil S."/>
            <person name="Calhoun S."/>
            <person name="Haridas S."/>
            <person name="Kuo A."/>
            <person name="Mondo S."/>
            <person name="Pangilinan J."/>
            <person name="Riley R."/>
            <person name="Labutti K."/>
            <person name="Andreopoulos B."/>
            <person name="Lipzen A."/>
            <person name="Chen C."/>
            <person name="Yanf M."/>
            <person name="Daum C."/>
            <person name="Ng V."/>
            <person name="Clum A."/>
            <person name="Ohm R."/>
            <person name="Martin F."/>
            <person name="Silar P."/>
            <person name="Natvig D."/>
            <person name="Lalanne C."/>
            <person name="Gautier V."/>
            <person name="Ament-Velasquez S.L."/>
            <person name="Kruys A."/>
            <person name="Hutchinson M.I."/>
            <person name="Powell A.J."/>
            <person name="Barry K."/>
            <person name="Miller A.N."/>
            <person name="Grigoriev I.V."/>
            <person name="Debuchy R."/>
            <person name="Gladieux P."/>
            <person name="Thoren M.H."/>
            <person name="Johannesson H."/>
        </authorList>
    </citation>
    <scope>NUCLEOTIDE SEQUENCE</scope>
    <source>
        <strain evidence="2">PSN243</strain>
    </source>
</reference>
<dbReference type="AlphaFoldDB" id="A0AAV9G5Y8"/>
<protein>
    <recommendedName>
        <fullName evidence="4">RRM domain-containing protein</fullName>
    </recommendedName>
</protein>
<sequence length="250" mass="28326">MGLAPDVTVRDILENIKDTGRIYQVGISQPEGQHKTSAAKIVFFDLEGATRFWDRTRTAGGFAVGRDVGRVQRNRIRVAEQGPEKSGHTRVLRLAGSNLDEQRIGKVLKEIGMYEMVSFKRLDPDVATPGRAVFRLEFGSYRAQAEGAWHLCRQHFENLKDGDLVTFLADPWDRKESPPIDRNIRPEGINMADKSSGSSWDSRKGHQHLDGGTGSHWQHEYMSVERQRAIRELAHLIIFGDCKNFKDMPK</sequence>
<keyword evidence="3" id="KW-1185">Reference proteome</keyword>
<dbReference type="Proteomes" id="UP001321760">
    <property type="component" value="Unassembled WGS sequence"/>
</dbReference>
<accession>A0AAV9G5Y8</accession>
<dbReference type="EMBL" id="MU866009">
    <property type="protein sequence ID" value="KAK4442685.1"/>
    <property type="molecule type" value="Genomic_DNA"/>
</dbReference>
<organism evidence="2 3">
    <name type="scientific">Podospora aff. communis PSN243</name>
    <dbReference type="NCBI Taxonomy" id="3040156"/>
    <lineage>
        <taxon>Eukaryota</taxon>
        <taxon>Fungi</taxon>
        <taxon>Dikarya</taxon>
        <taxon>Ascomycota</taxon>
        <taxon>Pezizomycotina</taxon>
        <taxon>Sordariomycetes</taxon>
        <taxon>Sordariomycetidae</taxon>
        <taxon>Sordariales</taxon>
        <taxon>Podosporaceae</taxon>
        <taxon>Podospora</taxon>
    </lineage>
</organism>
<evidence type="ECO:0000313" key="3">
    <source>
        <dbReference type="Proteomes" id="UP001321760"/>
    </source>
</evidence>
<gene>
    <name evidence="2" type="ORF">QBC34DRAFT_338204</name>
</gene>
<evidence type="ECO:0008006" key="4">
    <source>
        <dbReference type="Google" id="ProtNLM"/>
    </source>
</evidence>
<evidence type="ECO:0000256" key="1">
    <source>
        <dbReference type="SAM" id="MobiDB-lite"/>
    </source>
</evidence>
<proteinExistence type="predicted"/>
<comment type="caution">
    <text evidence="2">The sequence shown here is derived from an EMBL/GenBank/DDBJ whole genome shotgun (WGS) entry which is preliminary data.</text>
</comment>
<name>A0AAV9G5Y8_9PEZI</name>
<feature type="region of interest" description="Disordered" evidence="1">
    <location>
        <begin position="177"/>
        <end position="214"/>
    </location>
</feature>
<evidence type="ECO:0000313" key="2">
    <source>
        <dbReference type="EMBL" id="KAK4442685.1"/>
    </source>
</evidence>